<evidence type="ECO:0000313" key="2">
    <source>
        <dbReference type="EMBL" id="TDO96190.1"/>
    </source>
</evidence>
<name>A0A4R6M6H7_9GAMM</name>
<evidence type="ECO:0000259" key="1">
    <source>
        <dbReference type="PROSITE" id="PS51186"/>
    </source>
</evidence>
<reference evidence="2 3" key="1">
    <citation type="submission" date="2019-03" db="EMBL/GenBank/DDBJ databases">
        <title>Genomic Encyclopedia of Type Strains, Phase III (KMG-III): the genomes of soil and plant-associated and newly described type strains.</title>
        <authorList>
            <person name="Whitman W."/>
        </authorList>
    </citation>
    <scope>NUCLEOTIDE SEQUENCE [LARGE SCALE GENOMIC DNA]</scope>
    <source>
        <strain evidence="2 3">CECT 7378</strain>
    </source>
</reference>
<dbReference type="InterPro" id="IPR016181">
    <property type="entry name" value="Acyl_CoA_acyltransferase"/>
</dbReference>
<keyword evidence="3" id="KW-1185">Reference proteome</keyword>
<proteinExistence type="predicted"/>
<feature type="domain" description="N-acetyltransferase" evidence="1">
    <location>
        <begin position="5"/>
        <end position="152"/>
    </location>
</feature>
<evidence type="ECO:0000313" key="3">
    <source>
        <dbReference type="Proteomes" id="UP000294656"/>
    </source>
</evidence>
<comment type="caution">
    <text evidence="2">The sequence shown here is derived from an EMBL/GenBank/DDBJ whole genome shotgun (WGS) entry which is preliminary data.</text>
</comment>
<dbReference type="AlphaFoldDB" id="A0A4R6M6H7"/>
<dbReference type="InterPro" id="IPR000182">
    <property type="entry name" value="GNAT_dom"/>
</dbReference>
<protein>
    <submittedName>
        <fullName evidence="2">Acetyltransferase (GNAT) family protein</fullName>
    </submittedName>
</protein>
<sequence length="153" mass="18131">MSWEVKVDEYIALDLLTLSKLSEEADRPIDVSKYRAALALAKHAGLLFECRKNSELRGYFTLRELTKGLWFVPMFVVHPNHRNKVVFWSLFSQLKTFITKHHVVTLISNVYRNNELSNNFHKKLGFLVTRENERGFEYTLEINETLRKKWQEV</sequence>
<keyword evidence="2" id="KW-0808">Transferase</keyword>
<dbReference type="EMBL" id="SNXC01000014">
    <property type="protein sequence ID" value="TDO96190.1"/>
    <property type="molecule type" value="Genomic_DNA"/>
</dbReference>
<dbReference type="GO" id="GO:0016747">
    <property type="term" value="F:acyltransferase activity, transferring groups other than amino-acyl groups"/>
    <property type="evidence" value="ECO:0007669"/>
    <property type="project" value="InterPro"/>
</dbReference>
<dbReference type="PROSITE" id="PS51186">
    <property type="entry name" value="GNAT"/>
    <property type="match status" value="1"/>
</dbReference>
<accession>A0A4R6M6H7</accession>
<dbReference type="Gene3D" id="3.40.630.30">
    <property type="match status" value="1"/>
</dbReference>
<dbReference type="SUPFAM" id="SSF55729">
    <property type="entry name" value="Acyl-CoA N-acyltransferases (Nat)"/>
    <property type="match status" value="1"/>
</dbReference>
<dbReference type="Proteomes" id="UP000294656">
    <property type="component" value="Unassembled WGS sequence"/>
</dbReference>
<dbReference type="Pfam" id="PF13420">
    <property type="entry name" value="Acetyltransf_4"/>
    <property type="match status" value="1"/>
</dbReference>
<gene>
    <name evidence="2" type="ORF">DFP79_2762</name>
</gene>
<organism evidence="2 3">
    <name type="scientific">Marinomonas balearica</name>
    <dbReference type="NCBI Taxonomy" id="491947"/>
    <lineage>
        <taxon>Bacteria</taxon>
        <taxon>Pseudomonadati</taxon>
        <taxon>Pseudomonadota</taxon>
        <taxon>Gammaproteobacteria</taxon>
        <taxon>Oceanospirillales</taxon>
        <taxon>Oceanospirillaceae</taxon>
        <taxon>Marinomonas</taxon>
    </lineage>
</organism>